<feature type="transmembrane region" description="Helical" evidence="6">
    <location>
        <begin position="314"/>
        <end position="337"/>
    </location>
</feature>
<dbReference type="Pfam" id="PF07690">
    <property type="entry name" value="MFS_1"/>
    <property type="match status" value="1"/>
</dbReference>
<dbReference type="InterPro" id="IPR036259">
    <property type="entry name" value="MFS_trans_sf"/>
</dbReference>
<feature type="transmembrane region" description="Helical" evidence="6">
    <location>
        <begin position="290"/>
        <end position="308"/>
    </location>
</feature>
<dbReference type="GeneID" id="84574365"/>
<feature type="transmembrane region" description="Helical" evidence="6">
    <location>
        <begin position="373"/>
        <end position="394"/>
    </location>
</feature>
<evidence type="ECO:0000256" key="1">
    <source>
        <dbReference type="ARBA" id="ARBA00004651"/>
    </source>
</evidence>
<dbReference type="SUPFAM" id="SSF103473">
    <property type="entry name" value="MFS general substrate transporter"/>
    <property type="match status" value="1"/>
</dbReference>
<feature type="transmembrane region" description="Helical" evidence="6">
    <location>
        <begin position="145"/>
        <end position="167"/>
    </location>
</feature>
<accession>A0A8B4H7A3</accession>
<evidence type="ECO:0000313" key="9">
    <source>
        <dbReference type="Proteomes" id="UP000249886"/>
    </source>
</evidence>
<evidence type="ECO:0000256" key="5">
    <source>
        <dbReference type="ARBA" id="ARBA00023136"/>
    </source>
</evidence>
<dbReference type="Proteomes" id="UP000249886">
    <property type="component" value="Unassembled WGS sequence"/>
</dbReference>
<organism evidence="8 9">
    <name type="scientific">Corynebacterium matruchotii</name>
    <dbReference type="NCBI Taxonomy" id="43768"/>
    <lineage>
        <taxon>Bacteria</taxon>
        <taxon>Bacillati</taxon>
        <taxon>Actinomycetota</taxon>
        <taxon>Actinomycetes</taxon>
        <taxon>Mycobacteriales</taxon>
        <taxon>Corynebacteriaceae</taxon>
        <taxon>Corynebacterium</taxon>
    </lineage>
</organism>
<feature type="transmembrane region" description="Helical" evidence="6">
    <location>
        <begin position="262"/>
        <end position="283"/>
    </location>
</feature>
<dbReference type="GO" id="GO:0022857">
    <property type="term" value="F:transmembrane transporter activity"/>
    <property type="evidence" value="ECO:0007669"/>
    <property type="project" value="InterPro"/>
</dbReference>
<dbReference type="EMBL" id="UARK01000006">
    <property type="protein sequence ID" value="SPW28270.1"/>
    <property type="molecule type" value="Genomic_DNA"/>
</dbReference>
<feature type="transmembrane region" description="Helical" evidence="6">
    <location>
        <begin position="21"/>
        <end position="46"/>
    </location>
</feature>
<evidence type="ECO:0000259" key="7">
    <source>
        <dbReference type="PROSITE" id="PS50850"/>
    </source>
</evidence>
<keyword evidence="5 6" id="KW-0472">Membrane</keyword>
<feature type="transmembrane region" description="Helical" evidence="6">
    <location>
        <begin position="112"/>
        <end position="133"/>
    </location>
</feature>
<dbReference type="AlphaFoldDB" id="A0A8B4H7A3"/>
<keyword evidence="2" id="KW-1003">Cell membrane</keyword>
<evidence type="ECO:0000256" key="4">
    <source>
        <dbReference type="ARBA" id="ARBA00022989"/>
    </source>
</evidence>
<sequence>MSQRPSQPPSPDHAPEYPATTSTVVFLVATALVVLTQLYLAIPLIAPVGRGLGGDATLALSTAFSLCYASGFLIWGPISDRYGRKKILLCGMTLLILTTACCAMAPNLPTLGVLRGLQGFSAASFAPIALAYLAEALPITHRPTAIGAMSTAFLVAGIVGQVFAAAINLTFATWRAVFLSSTILLILCFLSLFPTRRMVEIPHATTAGSMRQSFVVVGQIVAKPRTQFLCLAHVTVLMSFVAMYSALGPHLGSIGMSQSQLIWLRLAGLPSMCVSLVIGRIAARIPIGTIARASFIVAALGLLLEGLLSATLWGIIVASLVFVAGIAMAVPTMITLFGQASAPYRAGGMAVNGAVLFIGASLGPLAARLPVGFSTLMWALAGVLLLACGCVMVFQRLSPPDER</sequence>
<evidence type="ECO:0000256" key="2">
    <source>
        <dbReference type="ARBA" id="ARBA00022475"/>
    </source>
</evidence>
<evidence type="ECO:0000256" key="3">
    <source>
        <dbReference type="ARBA" id="ARBA00022692"/>
    </source>
</evidence>
<comment type="subcellular location">
    <subcellularLocation>
        <location evidence="1">Cell membrane</location>
        <topology evidence="1">Multi-pass membrane protein</topology>
    </subcellularLocation>
</comment>
<keyword evidence="3 6" id="KW-0812">Transmembrane</keyword>
<protein>
    <submittedName>
        <fullName evidence="8">Major facilitator superfamily permease</fullName>
    </submittedName>
</protein>
<dbReference type="PANTHER" id="PTHR43124:SF3">
    <property type="entry name" value="CHLORAMPHENICOL EFFLUX PUMP RV0191"/>
    <property type="match status" value="1"/>
</dbReference>
<feature type="transmembrane region" description="Helical" evidence="6">
    <location>
        <begin position="173"/>
        <end position="193"/>
    </location>
</feature>
<dbReference type="GO" id="GO:0005886">
    <property type="term" value="C:plasma membrane"/>
    <property type="evidence" value="ECO:0007669"/>
    <property type="project" value="UniProtKB-SubCell"/>
</dbReference>
<dbReference type="InterPro" id="IPR020846">
    <property type="entry name" value="MFS_dom"/>
</dbReference>
<reference evidence="8 9" key="1">
    <citation type="submission" date="2018-06" db="EMBL/GenBank/DDBJ databases">
        <authorList>
            <consortium name="Pathogen Informatics"/>
            <person name="Doyle S."/>
        </authorList>
    </citation>
    <scope>NUCLEOTIDE SEQUENCE [LARGE SCALE GENOMIC DNA]</scope>
    <source>
        <strain evidence="8 9">NCTC10254</strain>
    </source>
</reference>
<feature type="transmembrane region" description="Helical" evidence="6">
    <location>
        <begin position="87"/>
        <end position="106"/>
    </location>
</feature>
<feature type="transmembrane region" description="Helical" evidence="6">
    <location>
        <begin position="349"/>
        <end position="367"/>
    </location>
</feature>
<dbReference type="PROSITE" id="PS50850">
    <property type="entry name" value="MFS"/>
    <property type="match status" value="1"/>
</dbReference>
<comment type="caution">
    <text evidence="8">The sequence shown here is derived from an EMBL/GenBank/DDBJ whole genome shotgun (WGS) entry which is preliminary data.</text>
</comment>
<dbReference type="PANTHER" id="PTHR43124">
    <property type="entry name" value="PURINE EFFLUX PUMP PBUE"/>
    <property type="match status" value="1"/>
</dbReference>
<dbReference type="InterPro" id="IPR050189">
    <property type="entry name" value="MFS_Efflux_Transporters"/>
</dbReference>
<evidence type="ECO:0000313" key="8">
    <source>
        <dbReference type="EMBL" id="SPW28270.1"/>
    </source>
</evidence>
<dbReference type="InterPro" id="IPR011701">
    <property type="entry name" value="MFS"/>
</dbReference>
<evidence type="ECO:0000256" key="6">
    <source>
        <dbReference type="SAM" id="Phobius"/>
    </source>
</evidence>
<feature type="domain" description="Major facilitator superfamily (MFS) profile" evidence="7">
    <location>
        <begin position="17"/>
        <end position="399"/>
    </location>
</feature>
<feature type="transmembrane region" description="Helical" evidence="6">
    <location>
        <begin position="58"/>
        <end position="75"/>
    </location>
</feature>
<proteinExistence type="predicted"/>
<keyword evidence="4 6" id="KW-1133">Transmembrane helix</keyword>
<dbReference type="Gene3D" id="1.20.1250.20">
    <property type="entry name" value="MFS general substrate transporter like domains"/>
    <property type="match status" value="1"/>
</dbReference>
<feature type="transmembrane region" description="Helical" evidence="6">
    <location>
        <begin position="228"/>
        <end position="247"/>
    </location>
</feature>
<dbReference type="RefSeq" id="WP_005526239.1">
    <property type="nucleotide sequence ID" value="NZ_CP050134.2"/>
</dbReference>
<name>A0A8B4H7A3_9CORY</name>
<gene>
    <name evidence="8" type="primary">hsrA</name>
    <name evidence="8" type="ORF">NCTC10254_01264</name>
</gene>